<accession>A0A0C2SYQ9</accession>
<dbReference type="HOGENOM" id="CLU_821286_0_0_1"/>
<dbReference type="InParanoid" id="A0A0C2SYQ9"/>
<dbReference type="EMBL" id="KN818318">
    <property type="protein sequence ID" value="KIL59289.1"/>
    <property type="molecule type" value="Genomic_DNA"/>
</dbReference>
<dbReference type="Proteomes" id="UP000054549">
    <property type="component" value="Unassembled WGS sequence"/>
</dbReference>
<reference evidence="1 2" key="1">
    <citation type="submission" date="2014-04" db="EMBL/GenBank/DDBJ databases">
        <title>Evolutionary Origins and Diversification of the Mycorrhizal Mutualists.</title>
        <authorList>
            <consortium name="DOE Joint Genome Institute"/>
            <consortium name="Mycorrhizal Genomics Consortium"/>
            <person name="Kohler A."/>
            <person name="Kuo A."/>
            <person name="Nagy L.G."/>
            <person name="Floudas D."/>
            <person name="Copeland A."/>
            <person name="Barry K.W."/>
            <person name="Cichocki N."/>
            <person name="Veneault-Fourrey C."/>
            <person name="LaButti K."/>
            <person name="Lindquist E.A."/>
            <person name="Lipzen A."/>
            <person name="Lundell T."/>
            <person name="Morin E."/>
            <person name="Murat C."/>
            <person name="Riley R."/>
            <person name="Ohm R."/>
            <person name="Sun H."/>
            <person name="Tunlid A."/>
            <person name="Henrissat B."/>
            <person name="Grigoriev I.V."/>
            <person name="Hibbett D.S."/>
            <person name="Martin F."/>
        </authorList>
    </citation>
    <scope>NUCLEOTIDE SEQUENCE [LARGE SCALE GENOMIC DNA]</scope>
    <source>
        <strain evidence="1 2">Koide BX008</strain>
    </source>
</reference>
<proteinExistence type="predicted"/>
<organism evidence="1 2">
    <name type="scientific">Amanita muscaria (strain Koide BX008)</name>
    <dbReference type="NCBI Taxonomy" id="946122"/>
    <lineage>
        <taxon>Eukaryota</taxon>
        <taxon>Fungi</taxon>
        <taxon>Dikarya</taxon>
        <taxon>Basidiomycota</taxon>
        <taxon>Agaricomycotina</taxon>
        <taxon>Agaricomycetes</taxon>
        <taxon>Agaricomycetidae</taxon>
        <taxon>Agaricales</taxon>
        <taxon>Pluteineae</taxon>
        <taxon>Amanitaceae</taxon>
        <taxon>Amanita</taxon>
    </lineage>
</organism>
<evidence type="ECO:0008006" key="3">
    <source>
        <dbReference type="Google" id="ProtNLM"/>
    </source>
</evidence>
<protein>
    <recommendedName>
        <fullName evidence="3">C2H2-type domain-containing protein</fullName>
    </recommendedName>
</protein>
<gene>
    <name evidence="1" type="ORF">M378DRAFT_27065</name>
</gene>
<evidence type="ECO:0000313" key="2">
    <source>
        <dbReference type="Proteomes" id="UP000054549"/>
    </source>
</evidence>
<name>A0A0C2SYQ9_AMAMK</name>
<keyword evidence="2" id="KW-1185">Reference proteome</keyword>
<sequence length="338" mass="38207">MSVCPLTGTVYLHDVYAKQSSNVYPVQQDLTYDLNGLQYSIVYYEGVTPQIIIDSPLLAAAEPEIFSTGEAPVPLSPPQEVMCGPDFYSMPQTFDSYQSCDGVEQRNNWISSNVPHTDLGTARADDSYGQTPVPYVEPELYPAHFPCLDTHPSPKTYGYADNVQAFPASVEPPFDVESTVVGSQYLPIKKVKPWERVGECRWDKCGKTVKANESDMLKHLKEFHHPDLRKLGPDSRVKCLWDGCKRTRAFPMNMGRHCASSRNHLIDQCLCDFCKNATYSSLDGFYRHLSVCSSNPFLTRRSKVRSRKSYMNPELAQRSPTFMMVQQNRAMNTVEQSL</sequence>
<dbReference type="AlphaFoldDB" id="A0A0C2SYQ9"/>
<evidence type="ECO:0000313" key="1">
    <source>
        <dbReference type="EMBL" id="KIL59289.1"/>
    </source>
</evidence>